<evidence type="ECO:0000256" key="1">
    <source>
        <dbReference type="SAM" id="Phobius"/>
    </source>
</evidence>
<accession>A0ABR8XV61</accession>
<dbReference type="Proteomes" id="UP000619101">
    <property type="component" value="Unassembled WGS sequence"/>
</dbReference>
<comment type="caution">
    <text evidence="2">The sequence shown here is derived from an EMBL/GenBank/DDBJ whole genome shotgun (WGS) entry which is preliminary data.</text>
</comment>
<evidence type="ECO:0000313" key="3">
    <source>
        <dbReference type="Proteomes" id="UP000619101"/>
    </source>
</evidence>
<feature type="transmembrane region" description="Helical" evidence="1">
    <location>
        <begin position="37"/>
        <end position="62"/>
    </location>
</feature>
<keyword evidence="1" id="KW-1133">Transmembrane helix</keyword>
<reference evidence="2 3" key="1">
    <citation type="submission" date="2020-08" db="EMBL/GenBank/DDBJ databases">
        <title>A Genomic Blueprint of the Chicken Gut Microbiome.</title>
        <authorList>
            <person name="Gilroy R."/>
            <person name="Ravi A."/>
            <person name="Getino M."/>
            <person name="Pursley I."/>
            <person name="Horton D.L."/>
            <person name="Alikhan N.-F."/>
            <person name="Baker D."/>
            <person name="Gharbi K."/>
            <person name="Hall N."/>
            <person name="Watson M."/>
            <person name="Adriaenssens E.M."/>
            <person name="Foster-Nyarko E."/>
            <person name="Jarju S."/>
            <person name="Secka A."/>
            <person name="Antonio M."/>
            <person name="Oren A."/>
            <person name="Chaudhuri R."/>
            <person name="La Ragione R.M."/>
            <person name="Hildebrand F."/>
            <person name="Pallen M.J."/>
        </authorList>
    </citation>
    <scope>NUCLEOTIDE SEQUENCE [LARGE SCALE GENOMIC DNA]</scope>
    <source>
        <strain evidence="2 3">A46</strain>
    </source>
</reference>
<dbReference type="EMBL" id="JACSPZ010000002">
    <property type="protein sequence ID" value="MBD8035815.1"/>
    <property type="molecule type" value="Genomic_DNA"/>
</dbReference>
<proteinExistence type="predicted"/>
<feature type="transmembrane region" description="Helical" evidence="1">
    <location>
        <begin position="7"/>
        <end position="25"/>
    </location>
</feature>
<sequence>MSVNKQILYTLMSLVCAIGVFYLSIKFQQMAYWGNGLTWFWVGVTFTYLIGLLGIVFFALSFKKSEGEQKYFSSLLISLRTSSILALGIGFLWTTFIIIAGMSGM</sequence>
<organism evidence="2 3">
    <name type="scientific">Solibacillus faecavium</name>
    <dbReference type="NCBI Taxonomy" id="2762221"/>
    <lineage>
        <taxon>Bacteria</taxon>
        <taxon>Bacillati</taxon>
        <taxon>Bacillota</taxon>
        <taxon>Bacilli</taxon>
        <taxon>Bacillales</taxon>
        <taxon>Caryophanaceae</taxon>
        <taxon>Solibacillus</taxon>
    </lineage>
</organism>
<gene>
    <name evidence="2" type="ORF">H9635_03610</name>
</gene>
<evidence type="ECO:0000313" key="2">
    <source>
        <dbReference type="EMBL" id="MBD8035815.1"/>
    </source>
</evidence>
<keyword evidence="1" id="KW-0472">Membrane</keyword>
<keyword evidence="3" id="KW-1185">Reference proteome</keyword>
<protein>
    <submittedName>
        <fullName evidence="2">Uncharacterized protein</fullName>
    </submittedName>
</protein>
<name>A0ABR8XV61_9BACL</name>
<keyword evidence="1" id="KW-0812">Transmembrane</keyword>
<feature type="transmembrane region" description="Helical" evidence="1">
    <location>
        <begin position="83"/>
        <end position="102"/>
    </location>
</feature>